<dbReference type="HAMAP" id="MF_00337">
    <property type="entry name" value="Exonuc_7_S"/>
    <property type="match status" value="1"/>
</dbReference>
<evidence type="ECO:0000313" key="8">
    <source>
        <dbReference type="EMBL" id="MCY6370312.1"/>
    </source>
</evidence>
<keyword evidence="7" id="KW-0175">Coiled coil</keyword>
<accession>A0ABT4CMN3</accession>
<dbReference type="PIRSF" id="PIRSF006488">
    <property type="entry name" value="Exonuc_VII_S"/>
    <property type="match status" value="1"/>
</dbReference>
<evidence type="ECO:0000256" key="3">
    <source>
        <dbReference type="ARBA" id="ARBA00022722"/>
    </source>
</evidence>
<keyword evidence="2 6" id="KW-0963">Cytoplasm</keyword>
<dbReference type="PANTHER" id="PTHR34137">
    <property type="entry name" value="EXODEOXYRIBONUCLEASE 7 SMALL SUBUNIT"/>
    <property type="match status" value="1"/>
</dbReference>
<dbReference type="Pfam" id="PF02609">
    <property type="entry name" value="Exonuc_VII_S"/>
    <property type="match status" value="1"/>
</dbReference>
<dbReference type="NCBIfam" id="NF002140">
    <property type="entry name" value="PRK00977.1-4"/>
    <property type="match status" value="1"/>
</dbReference>
<dbReference type="EC" id="3.1.11.6" evidence="6"/>
<keyword evidence="3 6" id="KW-0540">Nuclease</keyword>
<protein>
    <recommendedName>
        <fullName evidence="6">Exodeoxyribonuclease 7 small subunit</fullName>
        <ecNumber evidence="6">3.1.11.6</ecNumber>
    </recommendedName>
    <alternativeName>
        <fullName evidence="6">Exodeoxyribonuclease VII small subunit</fullName>
        <shortName evidence="6">Exonuclease VII small subunit</shortName>
    </alternativeName>
</protein>
<dbReference type="Proteomes" id="UP001079657">
    <property type="component" value="Unassembled WGS sequence"/>
</dbReference>
<dbReference type="InterPro" id="IPR037004">
    <property type="entry name" value="Exonuc_VII_ssu_sf"/>
</dbReference>
<sequence length="73" mass="8617">MPRKKESYESLMTKLENIINTMEKEELSLENSIKDYEEGIKLCNKLYKMLNQAEGKIKILTEEGEKDFIEVDE</sequence>
<dbReference type="GO" id="GO:0008855">
    <property type="term" value="F:exodeoxyribonuclease VII activity"/>
    <property type="evidence" value="ECO:0007669"/>
    <property type="project" value="UniProtKB-EC"/>
</dbReference>
<evidence type="ECO:0000256" key="5">
    <source>
        <dbReference type="ARBA" id="ARBA00022839"/>
    </source>
</evidence>
<comment type="subunit">
    <text evidence="6">Heterooligomer composed of large and small subunits.</text>
</comment>
<dbReference type="InterPro" id="IPR003761">
    <property type="entry name" value="Exonuc_VII_S"/>
</dbReference>
<comment type="subcellular location">
    <subcellularLocation>
        <location evidence="6">Cytoplasm</location>
    </subcellularLocation>
</comment>
<comment type="catalytic activity">
    <reaction evidence="6">
        <text>Exonucleolytic cleavage in either 5'- to 3'- or 3'- to 5'-direction to yield nucleoside 5'-phosphates.</text>
        <dbReference type="EC" id="3.1.11.6"/>
    </reaction>
</comment>
<evidence type="ECO:0000256" key="1">
    <source>
        <dbReference type="ARBA" id="ARBA00009998"/>
    </source>
</evidence>
<comment type="similarity">
    <text evidence="1 6">Belongs to the XseB family.</text>
</comment>
<comment type="function">
    <text evidence="6">Bidirectionally degrades single-stranded DNA into large acid-insoluble oligonucleotides, which are then degraded further into small acid-soluble oligonucleotides.</text>
</comment>
<evidence type="ECO:0000313" key="9">
    <source>
        <dbReference type="Proteomes" id="UP001079657"/>
    </source>
</evidence>
<evidence type="ECO:0000256" key="7">
    <source>
        <dbReference type="SAM" id="Coils"/>
    </source>
</evidence>
<dbReference type="SUPFAM" id="SSF116842">
    <property type="entry name" value="XseB-like"/>
    <property type="match status" value="1"/>
</dbReference>
<comment type="caution">
    <text evidence="8">The sequence shown here is derived from an EMBL/GenBank/DDBJ whole genome shotgun (WGS) entry which is preliminary data.</text>
</comment>
<dbReference type="NCBIfam" id="TIGR01280">
    <property type="entry name" value="xseB"/>
    <property type="match status" value="1"/>
</dbReference>
<keyword evidence="9" id="KW-1185">Reference proteome</keyword>
<evidence type="ECO:0000256" key="6">
    <source>
        <dbReference type="HAMAP-Rule" id="MF_00337"/>
    </source>
</evidence>
<dbReference type="RefSeq" id="WP_268049057.1">
    <property type="nucleotide sequence ID" value="NZ_JAPQES010000002.1"/>
</dbReference>
<keyword evidence="4 6" id="KW-0378">Hydrolase</keyword>
<dbReference type="PANTHER" id="PTHR34137:SF1">
    <property type="entry name" value="EXODEOXYRIBONUCLEASE 7 SMALL SUBUNIT"/>
    <property type="match status" value="1"/>
</dbReference>
<reference evidence="8" key="1">
    <citation type="submission" date="2022-12" db="EMBL/GenBank/DDBJ databases">
        <authorList>
            <person name="Wang J."/>
        </authorList>
    </citation>
    <scope>NUCLEOTIDE SEQUENCE</scope>
    <source>
        <strain evidence="8">HY-42-06</strain>
    </source>
</reference>
<gene>
    <name evidence="6" type="primary">xseB</name>
    <name evidence="8" type="ORF">OXH55_06665</name>
</gene>
<proteinExistence type="inferred from homology"/>
<name>A0ABT4CMN3_9CLOT</name>
<keyword evidence="5 6" id="KW-0269">Exonuclease</keyword>
<dbReference type="EMBL" id="JAPQES010000002">
    <property type="protein sequence ID" value="MCY6370312.1"/>
    <property type="molecule type" value="Genomic_DNA"/>
</dbReference>
<feature type="coiled-coil region" evidence="7">
    <location>
        <begin position="5"/>
        <end position="63"/>
    </location>
</feature>
<evidence type="ECO:0000256" key="4">
    <source>
        <dbReference type="ARBA" id="ARBA00022801"/>
    </source>
</evidence>
<organism evidence="8 9">
    <name type="scientific">Clostridium ganghwense</name>
    <dbReference type="NCBI Taxonomy" id="312089"/>
    <lineage>
        <taxon>Bacteria</taxon>
        <taxon>Bacillati</taxon>
        <taxon>Bacillota</taxon>
        <taxon>Clostridia</taxon>
        <taxon>Eubacteriales</taxon>
        <taxon>Clostridiaceae</taxon>
        <taxon>Clostridium</taxon>
    </lineage>
</organism>
<dbReference type="Gene3D" id="1.10.287.1040">
    <property type="entry name" value="Exonuclease VII, small subunit"/>
    <property type="match status" value="1"/>
</dbReference>
<evidence type="ECO:0000256" key="2">
    <source>
        <dbReference type="ARBA" id="ARBA00022490"/>
    </source>
</evidence>